<evidence type="ECO:0000313" key="3">
    <source>
        <dbReference type="Proteomes" id="UP000825935"/>
    </source>
</evidence>
<dbReference type="Gene3D" id="3.40.30.10">
    <property type="entry name" value="Glutaredoxin"/>
    <property type="match status" value="1"/>
</dbReference>
<dbReference type="InterPro" id="IPR036249">
    <property type="entry name" value="Thioredoxin-like_sf"/>
</dbReference>
<dbReference type="AlphaFoldDB" id="A0A8T2R8Z4"/>
<comment type="caution">
    <text evidence="2">The sequence shown here is derived from an EMBL/GenBank/DDBJ whole genome shotgun (WGS) entry which is preliminary data.</text>
</comment>
<dbReference type="EMBL" id="CM035433">
    <property type="protein sequence ID" value="KAH7292886.1"/>
    <property type="molecule type" value="Genomic_DNA"/>
</dbReference>
<reference evidence="2" key="1">
    <citation type="submission" date="2021-08" db="EMBL/GenBank/DDBJ databases">
        <title>WGS assembly of Ceratopteris richardii.</title>
        <authorList>
            <person name="Marchant D.B."/>
            <person name="Chen G."/>
            <person name="Jenkins J."/>
            <person name="Shu S."/>
            <person name="Leebens-Mack J."/>
            <person name="Grimwood J."/>
            <person name="Schmutz J."/>
            <person name="Soltis P."/>
            <person name="Soltis D."/>
            <person name="Chen Z.-H."/>
        </authorList>
    </citation>
    <scope>NUCLEOTIDE SEQUENCE</scope>
    <source>
        <strain evidence="2">Whitten #5841</strain>
        <tissue evidence="2">Leaf</tissue>
    </source>
</reference>
<proteinExistence type="predicted"/>
<dbReference type="Proteomes" id="UP000825935">
    <property type="component" value="Chromosome 28"/>
</dbReference>
<evidence type="ECO:0000313" key="2">
    <source>
        <dbReference type="EMBL" id="KAH7292886.1"/>
    </source>
</evidence>
<evidence type="ECO:0000259" key="1">
    <source>
        <dbReference type="Pfam" id="PF00462"/>
    </source>
</evidence>
<protein>
    <recommendedName>
        <fullName evidence="1">Glutaredoxin domain-containing protein</fullName>
    </recommendedName>
</protein>
<sequence length="147" mass="16654">MDTNLHQRIEDLQSGFKGNVACGNRKGLEEFELRCPPGSEDKIVLYYTSLRGIRATYENCCLVRSILKGLRVQIDERDVWLHSDFREELANALGKMMPVPRLFIKGRHIGGAEDVKRLHEEGTLKELLNGLPDELNEECDACGGRLL</sequence>
<dbReference type="PANTHER" id="PTHR45669">
    <property type="entry name" value="GLUTAREDOXIN DOMAIN-CONTAINING CYSTEINE-RICH PROTEIN CG12206-RELATED"/>
    <property type="match status" value="1"/>
</dbReference>
<dbReference type="OMA" id="DECNISM"/>
<organism evidence="2 3">
    <name type="scientific">Ceratopteris richardii</name>
    <name type="common">Triangle waterfern</name>
    <dbReference type="NCBI Taxonomy" id="49495"/>
    <lineage>
        <taxon>Eukaryota</taxon>
        <taxon>Viridiplantae</taxon>
        <taxon>Streptophyta</taxon>
        <taxon>Embryophyta</taxon>
        <taxon>Tracheophyta</taxon>
        <taxon>Polypodiopsida</taxon>
        <taxon>Polypodiidae</taxon>
        <taxon>Polypodiales</taxon>
        <taxon>Pteridineae</taxon>
        <taxon>Pteridaceae</taxon>
        <taxon>Parkerioideae</taxon>
        <taxon>Ceratopteris</taxon>
    </lineage>
</organism>
<gene>
    <name evidence="2" type="ORF">KP509_28G002600</name>
</gene>
<dbReference type="PROSITE" id="PS51354">
    <property type="entry name" value="GLUTAREDOXIN_2"/>
    <property type="match status" value="1"/>
</dbReference>
<dbReference type="InterPro" id="IPR002109">
    <property type="entry name" value="Glutaredoxin"/>
</dbReference>
<dbReference type="SUPFAM" id="SSF52833">
    <property type="entry name" value="Thioredoxin-like"/>
    <property type="match status" value="1"/>
</dbReference>
<dbReference type="PANTHER" id="PTHR45669:SF22">
    <property type="entry name" value="GLUTAREDOXIN DOMAIN-CONTAINING CYSTEINE-RICH PROTEIN CG12206-RELATED"/>
    <property type="match status" value="1"/>
</dbReference>
<feature type="domain" description="Glutaredoxin" evidence="1">
    <location>
        <begin position="44"/>
        <end position="109"/>
    </location>
</feature>
<name>A0A8T2R8Z4_CERRI</name>
<dbReference type="OrthoDB" id="423313at2759"/>
<keyword evidence="3" id="KW-1185">Reference proteome</keyword>
<dbReference type="Pfam" id="PF00462">
    <property type="entry name" value="Glutaredoxin"/>
    <property type="match status" value="1"/>
</dbReference>
<accession>A0A8T2R8Z4</accession>